<dbReference type="AlphaFoldDB" id="A0A0D2YE87"/>
<protein>
    <submittedName>
        <fullName evidence="1">Uncharacterized protein</fullName>
    </submittedName>
</protein>
<proteinExistence type="predicted"/>
<name>A0A0D2YE87_FUSOF</name>
<sequence>MSPAITTSLLMLEYTGTPNLVAHVIGANPTATTFVLDCEKPKNKKTWDEAECWFTKETIILGPWADKTPAPGAVTTGIWREGSVDEDEEEGYSFSMECQMDYTMPKVCTTTNHASFSFHDGREVTATYTKHGGTTFDGFFYFGYGYFDWTPVTVTAGQSYLLSSKTAASTEATATSDVSGTANAAKATTSAGETTSTIDDGVITVTGEASSTTTSSNGAGTRRALSLWAAVGLAATVVLL</sequence>
<accession>A0A0D2YE87</accession>
<reference evidence="1" key="2">
    <citation type="submission" date="2025-08" db="UniProtKB">
        <authorList>
            <consortium name="EnsemblFungi"/>
        </authorList>
    </citation>
    <scope>IDENTIFICATION</scope>
    <source>
        <strain evidence="1">4287 / CBS 123668 / FGSC 9935 / NRRL 34936</strain>
    </source>
</reference>
<evidence type="ECO:0000313" key="2">
    <source>
        <dbReference type="Proteomes" id="UP000002489"/>
    </source>
</evidence>
<dbReference type="EnsemblFungi" id="FOXG_14624T0">
    <property type="protein sequence ID" value="FOXG_14624P0"/>
    <property type="gene ID" value="FOXG_14624"/>
</dbReference>
<dbReference type="VEuPathDB" id="FungiDB:FOXG_14624"/>
<dbReference type="Proteomes" id="UP000002489">
    <property type="component" value="Unassembled WGS sequence"/>
</dbReference>
<gene>
    <name evidence="1" type="primary">28955767</name>
</gene>
<reference evidence="2" key="1">
    <citation type="journal article" date="2012" name="Mol. Plant Microbe Interact.">
        <title>A highly conserved effector in Fusarium oxysporum is required for full virulence on Arabidopsis.</title>
        <authorList>
            <person name="Thatcher L.F."/>
            <person name="Gardiner D.M."/>
            <person name="Kazan K."/>
            <person name="Manners J."/>
        </authorList>
    </citation>
    <scope>NUCLEOTIDE SEQUENCE [LARGE SCALE GENOMIC DNA]</scope>
    <source>
        <strain evidence="2">Fo5176</strain>
    </source>
</reference>
<organism evidence="1 2">
    <name type="scientific">Fusarium oxysporum (strain Fo5176)</name>
    <name type="common">Fusarium vascular wilt</name>
    <dbReference type="NCBI Taxonomy" id="660025"/>
    <lineage>
        <taxon>Eukaryota</taxon>
        <taxon>Fungi</taxon>
        <taxon>Dikarya</taxon>
        <taxon>Ascomycota</taxon>
        <taxon>Pezizomycotina</taxon>
        <taxon>Sordariomycetes</taxon>
        <taxon>Hypocreomycetidae</taxon>
        <taxon>Hypocreales</taxon>
        <taxon>Nectriaceae</taxon>
        <taxon>Fusarium</taxon>
        <taxon>Fusarium oxysporum species complex</taxon>
    </lineage>
</organism>
<evidence type="ECO:0000313" key="1">
    <source>
        <dbReference type="EnsemblFungi" id="FOXG_14624P0"/>
    </source>
</evidence>